<evidence type="ECO:0000259" key="7">
    <source>
        <dbReference type="Pfam" id="PF14322"/>
    </source>
</evidence>
<evidence type="ECO:0000256" key="2">
    <source>
        <dbReference type="ARBA" id="ARBA00006275"/>
    </source>
</evidence>
<dbReference type="Pfam" id="PF14322">
    <property type="entry name" value="SusD-like_3"/>
    <property type="match status" value="1"/>
</dbReference>
<evidence type="ECO:0000313" key="8">
    <source>
        <dbReference type="EMBL" id="MCC4211247.1"/>
    </source>
</evidence>
<evidence type="ECO:0000259" key="6">
    <source>
        <dbReference type="Pfam" id="PF07980"/>
    </source>
</evidence>
<protein>
    <submittedName>
        <fullName evidence="8">RagB/SusD family nutrient uptake outer membrane protein</fullName>
    </submittedName>
</protein>
<proteinExistence type="inferred from homology"/>
<evidence type="ECO:0000313" key="9">
    <source>
        <dbReference type="Proteomes" id="UP001197770"/>
    </source>
</evidence>
<sequence length="643" mass="73710">MKSSIFKSYLIITFAAAVFLQSCESHLDVVPDNVATIDNAFTLRNEAEKYLFTCYSYLPQEGDIRFNIGMLAGDEMWKNELILPDLGNFEIAKGNQNVGTPEFNVWDGTNWGAGPGNNYAIYQGIRNCNIFIENLQDESKVRDLPDFERSRWIAEAKFLKAYYHYYLMRMYGPIPIIDQNIPIEASTEEINVYREPVDEVVNFIVNLLDESVTDLPAEILDTGNELGRITQPIALGIKAEVLLLAASPLYNGNPDYAGFVDTRGVQLINTTPDPEKWQLAADAALEAIQAAEGVGASLYEFEQNQFDLSDTTLTKLSYSQAFTERWNSEIIWSNPNSRTATLQYYCMVPVSTDYTHTLCQKILSPPIKIAKEFHTKNGVPIDEDKTLSFNNDTELRVATNEDKYNILEGYRTARLNFDREPRFYASLAFDGSTFYKQDSPSRSDENTWVVRAKYDDYGGSNAGLLYNVTGYYIKKLVDWRMTNTTGTPYRAYAWPILRLSDLYLMYAEALNEVEGPTPTVLDYVDRIRERAGLQGVADSWTTYSSSPSKYTSKQGMRDIIQQERLIEFAFEGKRFWDLRRWKRAVEEFNTDITGWNFLGDEESEYYQIRTLSQQRFVAPRDYLWPLSENTLLQNPNLVQNPGW</sequence>
<dbReference type="InterPro" id="IPR012944">
    <property type="entry name" value="SusD_RagB_dom"/>
</dbReference>
<dbReference type="PROSITE" id="PS51257">
    <property type="entry name" value="PROKAR_LIPOPROTEIN"/>
    <property type="match status" value="1"/>
</dbReference>
<organism evidence="8 9">
    <name type="scientific">Leeuwenhoekiella parthenopeia</name>
    <dbReference type="NCBI Taxonomy" id="2890320"/>
    <lineage>
        <taxon>Bacteria</taxon>
        <taxon>Pseudomonadati</taxon>
        <taxon>Bacteroidota</taxon>
        <taxon>Flavobacteriia</taxon>
        <taxon>Flavobacteriales</taxon>
        <taxon>Flavobacteriaceae</taxon>
        <taxon>Leeuwenhoekiella</taxon>
    </lineage>
</organism>
<dbReference type="Proteomes" id="UP001197770">
    <property type="component" value="Unassembled WGS sequence"/>
</dbReference>
<evidence type="ECO:0000256" key="4">
    <source>
        <dbReference type="ARBA" id="ARBA00023136"/>
    </source>
</evidence>
<name>A0ABS8GMP0_9FLAO</name>
<dbReference type="RefSeq" id="WP_228228371.1">
    <property type="nucleotide sequence ID" value="NZ_JAJGMW010000001.1"/>
</dbReference>
<dbReference type="Gene3D" id="1.25.40.390">
    <property type="match status" value="1"/>
</dbReference>
<keyword evidence="3" id="KW-0732">Signal</keyword>
<reference evidence="8 9" key="1">
    <citation type="submission" date="2021-11" db="EMBL/GenBank/DDBJ databases">
        <title>Seasonal and diel survey of microbial diversity of the Tyrrhenian coast.</title>
        <authorList>
            <person name="Gattoni G."/>
            <person name="Corral P."/>
        </authorList>
    </citation>
    <scope>NUCLEOTIDE SEQUENCE [LARGE SCALE GENOMIC DNA]</scope>
    <source>
        <strain evidence="8 9">Mr9</strain>
    </source>
</reference>
<dbReference type="SUPFAM" id="SSF48452">
    <property type="entry name" value="TPR-like"/>
    <property type="match status" value="1"/>
</dbReference>
<evidence type="ECO:0000256" key="5">
    <source>
        <dbReference type="ARBA" id="ARBA00023237"/>
    </source>
</evidence>
<accession>A0ABS8GMP0</accession>
<dbReference type="InterPro" id="IPR011990">
    <property type="entry name" value="TPR-like_helical_dom_sf"/>
</dbReference>
<evidence type="ECO:0000256" key="1">
    <source>
        <dbReference type="ARBA" id="ARBA00004442"/>
    </source>
</evidence>
<keyword evidence="9" id="KW-1185">Reference proteome</keyword>
<comment type="caution">
    <text evidence="8">The sequence shown here is derived from an EMBL/GenBank/DDBJ whole genome shotgun (WGS) entry which is preliminary data.</text>
</comment>
<keyword evidence="5" id="KW-0998">Cell outer membrane</keyword>
<dbReference type="InterPro" id="IPR033985">
    <property type="entry name" value="SusD-like_N"/>
</dbReference>
<evidence type="ECO:0000256" key="3">
    <source>
        <dbReference type="ARBA" id="ARBA00022729"/>
    </source>
</evidence>
<feature type="domain" description="RagB/SusD" evidence="6">
    <location>
        <begin position="329"/>
        <end position="643"/>
    </location>
</feature>
<comment type="subcellular location">
    <subcellularLocation>
        <location evidence="1">Cell outer membrane</location>
    </subcellularLocation>
</comment>
<gene>
    <name evidence="8" type="ORF">LLW17_00830</name>
</gene>
<comment type="similarity">
    <text evidence="2">Belongs to the SusD family.</text>
</comment>
<keyword evidence="4" id="KW-0472">Membrane</keyword>
<dbReference type="EMBL" id="JAJGMW010000001">
    <property type="protein sequence ID" value="MCC4211247.1"/>
    <property type="molecule type" value="Genomic_DNA"/>
</dbReference>
<dbReference type="Pfam" id="PF07980">
    <property type="entry name" value="SusD_RagB"/>
    <property type="match status" value="1"/>
</dbReference>
<feature type="domain" description="SusD-like N-terminal" evidence="7">
    <location>
        <begin position="106"/>
        <end position="221"/>
    </location>
</feature>